<organism evidence="1 2">
    <name type="scientific">Candidatus Magasanikbacteria bacterium RIFCSPLOWO2_12_FULL_43_12</name>
    <dbReference type="NCBI Taxonomy" id="1798692"/>
    <lineage>
        <taxon>Bacteria</taxon>
        <taxon>Candidatus Magasanikiibacteriota</taxon>
    </lineage>
</organism>
<proteinExistence type="predicted"/>
<reference evidence="1 2" key="1">
    <citation type="journal article" date="2016" name="Nat. Commun.">
        <title>Thousands of microbial genomes shed light on interconnected biogeochemical processes in an aquifer system.</title>
        <authorList>
            <person name="Anantharaman K."/>
            <person name="Brown C.T."/>
            <person name="Hug L.A."/>
            <person name="Sharon I."/>
            <person name="Castelle C.J."/>
            <person name="Probst A.J."/>
            <person name="Thomas B.C."/>
            <person name="Singh A."/>
            <person name="Wilkins M.J."/>
            <person name="Karaoz U."/>
            <person name="Brodie E.L."/>
            <person name="Williams K.H."/>
            <person name="Hubbard S.S."/>
            <person name="Banfield J.F."/>
        </authorList>
    </citation>
    <scope>NUCLEOTIDE SEQUENCE [LARGE SCALE GENOMIC DNA]</scope>
</reference>
<dbReference type="EMBL" id="MFQN01000002">
    <property type="protein sequence ID" value="OGH75772.1"/>
    <property type="molecule type" value="Genomic_DNA"/>
</dbReference>
<accession>A0A1F6MVX1</accession>
<evidence type="ECO:0000313" key="2">
    <source>
        <dbReference type="Proteomes" id="UP000178347"/>
    </source>
</evidence>
<name>A0A1F6MVX1_9BACT</name>
<evidence type="ECO:0000313" key="1">
    <source>
        <dbReference type="EMBL" id="OGH75772.1"/>
    </source>
</evidence>
<dbReference type="Proteomes" id="UP000178347">
    <property type="component" value="Unassembled WGS sequence"/>
</dbReference>
<protein>
    <submittedName>
        <fullName evidence="1">Uncharacterized protein</fullName>
    </submittedName>
</protein>
<comment type="caution">
    <text evidence="1">The sequence shown here is derived from an EMBL/GenBank/DDBJ whole genome shotgun (WGS) entry which is preliminary data.</text>
</comment>
<sequence>MTIDSQGPYRTPGNVVPEKLGLKEAAKVAGAMRGFLEEKRKIVENISRDEYEEAFRAIQRLQELTENESVAGEMLLSFIRLVLGLLVDTINTAQVIKNPRLFQSPDKLLAQPVDLLTTARSELKRLQLNGRRVRKEESKKLLLSESKKPKLLE</sequence>
<gene>
    <name evidence="1" type="ORF">A3G00_04560</name>
</gene>
<dbReference type="AlphaFoldDB" id="A0A1F6MVX1"/>
<dbReference type="STRING" id="1798692.A3G00_04560"/>